<organism evidence="2 3">
    <name type="scientific">Paraburkholderia caribensis MBA4</name>
    <dbReference type="NCBI Taxonomy" id="1323664"/>
    <lineage>
        <taxon>Bacteria</taxon>
        <taxon>Pseudomonadati</taxon>
        <taxon>Pseudomonadota</taxon>
        <taxon>Betaproteobacteria</taxon>
        <taxon>Burkholderiales</taxon>
        <taxon>Burkholderiaceae</taxon>
        <taxon>Paraburkholderia</taxon>
    </lineage>
</organism>
<dbReference type="KEGG" id="bcai:K788_00041650"/>
<dbReference type="Proteomes" id="UP000019146">
    <property type="component" value="Chromosome 2"/>
</dbReference>
<evidence type="ECO:0000256" key="1">
    <source>
        <dbReference type="SAM" id="MobiDB-lite"/>
    </source>
</evidence>
<protein>
    <submittedName>
        <fullName evidence="2">Uncharacterized protein</fullName>
    </submittedName>
</protein>
<sequence length="49" mass="5712">MRRLTRSHAFAYEVQRRALRRAVMPRGNDIRPTNPFEHSSSACDTWPIG</sequence>
<feature type="region of interest" description="Disordered" evidence="1">
    <location>
        <begin position="26"/>
        <end position="49"/>
    </location>
</feature>
<reference evidence="2 3" key="1">
    <citation type="journal article" date="2014" name="Genome Announc.">
        <title>Draft Genome Sequence of the Haloacid-Degrading Burkholderia caribensis Strain MBA4.</title>
        <authorList>
            <person name="Pan Y."/>
            <person name="Kong K.F."/>
            <person name="Tsang J.S."/>
        </authorList>
    </citation>
    <scope>NUCLEOTIDE SEQUENCE [LARGE SCALE GENOMIC DNA]</scope>
    <source>
        <strain evidence="2 3">MBA4</strain>
    </source>
</reference>
<accession>A0A0N7JUQ1</accession>
<gene>
    <name evidence="2" type="ORF">K788_00041650</name>
</gene>
<dbReference type="AlphaFoldDB" id="A0A0N7JUQ1"/>
<evidence type="ECO:0000313" key="3">
    <source>
        <dbReference type="Proteomes" id="UP000019146"/>
    </source>
</evidence>
<name>A0A0N7JUQ1_9BURK</name>
<evidence type="ECO:0000313" key="2">
    <source>
        <dbReference type="EMBL" id="ALL67037.1"/>
    </source>
</evidence>
<dbReference type="EMBL" id="CP012747">
    <property type="protein sequence ID" value="ALL67037.1"/>
    <property type="molecule type" value="Genomic_DNA"/>
</dbReference>
<proteinExistence type="predicted"/>